<evidence type="ECO:0000256" key="1">
    <source>
        <dbReference type="SAM" id="MobiDB-lite"/>
    </source>
</evidence>
<sequence length="28" mass="3158">MKRQRTDRGGPSQTEETHSGTLGLRNIM</sequence>
<dbReference type="EMBL" id="CH473983">
    <property type="protein sequence ID" value="EDM00390.1"/>
    <property type="molecule type" value="Genomic_DNA"/>
</dbReference>
<protein>
    <submittedName>
        <fullName evidence="2">RCG37689</fullName>
    </submittedName>
</protein>
<evidence type="ECO:0000313" key="2">
    <source>
        <dbReference type="EMBL" id="EDM00390.1"/>
    </source>
</evidence>
<dbReference type="AlphaFoldDB" id="A6JF70"/>
<feature type="region of interest" description="Disordered" evidence="1">
    <location>
        <begin position="1"/>
        <end position="28"/>
    </location>
</feature>
<accession>A6JF70</accession>
<name>A6JF70_RAT</name>
<evidence type="ECO:0000313" key="3">
    <source>
        <dbReference type="Proteomes" id="UP000234681"/>
    </source>
</evidence>
<proteinExistence type="predicted"/>
<dbReference type="Proteomes" id="UP000234681">
    <property type="component" value="Chromosome 3"/>
</dbReference>
<gene>
    <name evidence="2" type="ORF">rCG_37689</name>
</gene>
<reference evidence="2 3" key="1">
    <citation type="submission" date="2005-09" db="EMBL/GenBank/DDBJ databases">
        <authorList>
            <person name="Mural R.J."/>
            <person name="Li P.W."/>
            <person name="Adams M.D."/>
            <person name="Amanatides P.G."/>
            <person name="Baden-Tillson H."/>
            <person name="Barnstead M."/>
            <person name="Chin S.H."/>
            <person name="Dew I."/>
            <person name="Evans C.A."/>
            <person name="Ferriera S."/>
            <person name="Flanigan M."/>
            <person name="Fosler C."/>
            <person name="Glodek A."/>
            <person name="Gu Z."/>
            <person name="Holt R.A."/>
            <person name="Jennings D."/>
            <person name="Kraft C.L."/>
            <person name="Lu F."/>
            <person name="Nguyen T."/>
            <person name="Nusskern D.R."/>
            <person name="Pfannkoch C.M."/>
            <person name="Sitter C."/>
            <person name="Sutton G.G."/>
            <person name="Venter J.C."/>
            <person name="Wang Z."/>
            <person name="Woodage T."/>
            <person name="Zheng X.H."/>
            <person name="Zhong F."/>
        </authorList>
    </citation>
    <scope>NUCLEOTIDE SEQUENCE [LARGE SCALE GENOMIC DNA]</scope>
    <source>
        <strain>BN</strain>
        <strain evidence="3">Sprague-Dawley</strain>
    </source>
</reference>
<organism evidence="2 3">
    <name type="scientific">Rattus norvegicus</name>
    <name type="common">Rat</name>
    <dbReference type="NCBI Taxonomy" id="10116"/>
    <lineage>
        <taxon>Eukaryota</taxon>
        <taxon>Metazoa</taxon>
        <taxon>Chordata</taxon>
        <taxon>Craniata</taxon>
        <taxon>Vertebrata</taxon>
        <taxon>Euteleostomi</taxon>
        <taxon>Mammalia</taxon>
        <taxon>Eutheria</taxon>
        <taxon>Euarchontoglires</taxon>
        <taxon>Glires</taxon>
        <taxon>Rodentia</taxon>
        <taxon>Myomorpha</taxon>
        <taxon>Muroidea</taxon>
        <taxon>Muridae</taxon>
        <taxon>Murinae</taxon>
        <taxon>Rattus</taxon>
    </lineage>
</organism>